<dbReference type="InterPro" id="IPR013538">
    <property type="entry name" value="ASHA1/2-like_C"/>
</dbReference>
<keyword evidence="4" id="KW-1185">Reference proteome</keyword>
<reference evidence="4" key="1">
    <citation type="journal article" date="2019" name="Int. J. Syst. Evol. Microbiol.">
        <title>The Global Catalogue of Microorganisms (GCM) 10K type strain sequencing project: providing services to taxonomists for standard genome sequencing and annotation.</title>
        <authorList>
            <consortium name="The Broad Institute Genomics Platform"/>
            <consortium name="The Broad Institute Genome Sequencing Center for Infectious Disease"/>
            <person name="Wu L."/>
            <person name="Ma J."/>
        </authorList>
    </citation>
    <scope>NUCLEOTIDE SEQUENCE [LARGE SCALE GENOMIC DNA]</scope>
    <source>
        <strain evidence="4">JCM 17137</strain>
    </source>
</reference>
<dbReference type="Proteomes" id="UP001500908">
    <property type="component" value="Unassembled WGS sequence"/>
</dbReference>
<dbReference type="Gene3D" id="3.30.530.20">
    <property type="match status" value="1"/>
</dbReference>
<dbReference type="SUPFAM" id="SSF55961">
    <property type="entry name" value="Bet v1-like"/>
    <property type="match status" value="1"/>
</dbReference>
<sequence>MAERSVVHDTFVIERSYPASPAQVFAAWADPAAKARWFAGPDEWARDHFEMDFRVGGRESNSGGPQEGPTHVFDAVYQDIVPDERIVYSYTMDLDGRRISASVATVEFRPEDGGTRLVFTEQGAFLDGLDESRWRQQGTNDLLDALGVELGRIPATA</sequence>
<protein>
    <submittedName>
        <fullName evidence="3">SRPBCC family protein</fullName>
    </submittedName>
</protein>
<dbReference type="CDD" id="cd08900">
    <property type="entry name" value="SRPBCC_CalC_Aha1-like_7"/>
    <property type="match status" value="1"/>
</dbReference>
<comment type="similarity">
    <text evidence="1">Belongs to the AHA1 family.</text>
</comment>
<feature type="domain" description="Activator of Hsp90 ATPase homologue 1/2-like C-terminal" evidence="2">
    <location>
        <begin position="19"/>
        <end position="148"/>
    </location>
</feature>
<dbReference type="InterPro" id="IPR023393">
    <property type="entry name" value="START-like_dom_sf"/>
</dbReference>
<comment type="caution">
    <text evidence="3">The sequence shown here is derived from an EMBL/GenBank/DDBJ whole genome shotgun (WGS) entry which is preliminary data.</text>
</comment>
<evidence type="ECO:0000259" key="2">
    <source>
        <dbReference type="Pfam" id="PF08327"/>
    </source>
</evidence>
<evidence type="ECO:0000313" key="3">
    <source>
        <dbReference type="EMBL" id="GAA3734592.1"/>
    </source>
</evidence>
<evidence type="ECO:0000256" key="1">
    <source>
        <dbReference type="ARBA" id="ARBA00006817"/>
    </source>
</evidence>
<dbReference type="EMBL" id="BAABDD010000004">
    <property type="protein sequence ID" value="GAA3734592.1"/>
    <property type="molecule type" value="Genomic_DNA"/>
</dbReference>
<evidence type="ECO:0000313" key="4">
    <source>
        <dbReference type="Proteomes" id="UP001500908"/>
    </source>
</evidence>
<organism evidence="3 4">
    <name type="scientific">Salinactinospora qingdaonensis</name>
    <dbReference type="NCBI Taxonomy" id="702744"/>
    <lineage>
        <taxon>Bacteria</taxon>
        <taxon>Bacillati</taxon>
        <taxon>Actinomycetota</taxon>
        <taxon>Actinomycetes</taxon>
        <taxon>Streptosporangiales</taxon>
        <taxon>Nocardiopsidaceae</taxon>
        <taxon>Salinactinospora</taxon>
    </lineage>
</organism>
<name>A0ABP7FAW0_9ACTN</name>
<gene>
    <name evidence="3" type="ORF">GCM10022402_13600</name>
</gene>
<dbReference type="Pfam" id="PF08327">
    <property type="entry name" value="AHSA1"/>
    <property type="match status" value="1"/>
</dbReference>
<dbReference type="RefSeq" id="WP_344968479.1">
    <property type="nucleotide sequence ID" value="NZ_BAABDD010000004.1"/>
</dbReference>
<accession>A0ABP7FAW0</accession>
<proteinExistence type="inferred from homology"/>